<dbReference type="NCBIfam" id="NF045894">
    <property type="entry name" value="PKS_plus_SDR"/>
    <property type="match status" value="1"/>
</dbReference>
<dbReference type="InterPro" id="IPR041618">
    <property type="entry name" value="PKS_DE"/>
</dbReference>
<dbReference type="InterPro" id="IPR013968">
    <property type="entry name" value="PKS_KR"/>
</dbReference>
<dbReference type="SUPFAM" id="SSF51735">
    <property type="entry name" value="NAD(P)-binding Rossmann-fold domains"/>
    <property type="match status" value="4"/>
</dbReference>
<keyword evidence="5" id="KW-0808">Transferase</keyword>
<dbReference type="Proteomes" id="UP001551584">
    <property type="component" value="Unassembled WGS sequence"/>
</dbReference>
<evidence type="ECO:0000256" key="6">
    <source>
        <dbReference type="ARBA" id="ARBA00023194"/>
    </source>
</evidence>
<dbReference type="PROSITE" id="PS52004">
    <property type="entry name" value="KS3_2"/>
    <property type="match status" value="2"/>
</dbReference>
<evidence type="ECO:0000256" key="1">
    <source>
        <dbReference type="ARBA" id="ARBA00001957"/>
    </source>
</evidence>
<dbReference type="Pfam" id="PF18369">
    <property type="entry name" value="PKS_DE"/>
    <property type="match status" value="1"/>
</dbReference>
<dbReference type="Gene3D" id="3.30.70.3290">
    <property type="match status" value="2"/>
</dbReference>
<keyword evidence="7" id="KW-0511">Multifunctional enzyme</keyword>
<dbReference type="Gene3D" id="3.40.50.720">
    <property type="entry name" value="NAD(P)-binding Rossmann-like Domain"/>
    <property type="match status" value="2"/>
</dbReference>
<dbReference type="InterPro" id="IPR014031">
    <property type="entry name" value="Ketoacyl_synth_C"/>
</dbReference>
<dbReference type="InterPro" id="IPR049900">
    <property type="entry name" value="PKS_mFAS_DH"/>
</dbReference>
<feature type="domain" description="Ketosynthase family 3 (KS3)" evidence="11">
    <location>
        <begin position="1619"/>
        <end position="2049"/>
    </location>
</feature>
<evidence type="ECO:0000256" key="9">
    <source>
        <dbReference type="PROSITE-ProRule" id="PRU01363"/>
    </source>
</evidence>
<organism evidence="13 14">
    <name type="scientific">Streptomyces chilikensis</name>
    <dbReference type="NCBI Taxonomy" id="1194079"/>
    <lineage>
        <taxon>Bacteria</taxon>
        <taxon>Bacillati</taxon>
        <taxon>Actinomycetota</taxon>
        <taxon>Actinomycetes</taxon>
        <taxon>Kitasatosporales</taxon>
        <taxon>Streptomycetaceae</taxon>
        <taxon>Streptomyces</taxon>
    </lineage>
</organism>
<dbReference type="InterPro" id="IPR014043">
    <property type="entry name" value="Acyl_transferase_dom"/>
</dbReference>
<dbReference type="PROSITE" id="PS52019">
    <property type="entry name" value="PKS_MFAS_DH"/>
    <property type="match status" value="1"/>
</dbReference>
<comment type="caution">
    <text evidence="13">The sequence shown here is derived from an EMBL/GenBank/DDBJ whole genome shotgun (WGS) entry which is preliminary data.</text>
</comment>
<dbReference type="Gene3D" id="3.10.129.110">
    <property type="entry name" value="Polyketide synthase dehydratase"/>
    <property type="match status" value="1"/>
</dbReference>
<dbReference type="SMART" id="SM00826">
    <property type="entry name" value="PKS_DH"/>
    <property type="match status" value="1"/>
</dbReference>
<evidence type="ECO:0000256" key="7">
    <source>
        <dbReference type="ARBA" id="ARBA00023268"/>
    </source>
</evidence>
<keyword evidence="14" id="KW-1185">Reference proteome</keyword>
<dbReference type="InterPro" id="IPR001227">
    <property type="entry name" value="Ac_transferase_dom_sf"/>
</dbReference>
<dbReference type="SUPFAM" id="SSF53901">
    <property type="entry name" value="Thiolase-like"/>
    <property type="match status" value="2"/>
</dbReference>
<dbReference type="Pfam" id="PF00109">
    <property type="entry name" value="ketoacyl-synt"/>
    <property type="match status" value="2"/>
</dbReference>
<keyword evidence="3" id="KW-0596">Phosphopantetheine</keyword>
<dbReference type="SUPFAM" id="SSF52151">
    <property type="entry name" value="FabD/lysophospholipase-like"/>
    <property type="match status" value="2"/>
</dbReference>
<dbReference type="Pfam" id="PF08659">
    <property type="entry name" value="KR"/>
    <property type="match status" value="2"/>
</dbReference>
<dbReference type="InterPro" id="IPR049551">
    <property type="entry name" value="PKS_DH_C"/>
</dbReference>
<dbReference type="SUPFAM" id="SSF55048">
    <property type="entry name" value="Probable ACP-binding domain of malonyl-CoA ACP transacylase"/>
    <property type="match status" value="2"/>
</dbReference>
<evidence type="ECO:0000259" key="12">
    <source>
        <dbReference type="PROSITE" id="PS52019"/>
    </source>
</evidence>
<dbReference type="InterPro" id="IPR009081">
    <property type="entry name" value="PP-bd_ACP"/>
</dbReference>
<evidence type="ECO:0000259" key="11">
    <source>
        <dbReference type="PROSITE" id="PS52004"/>
    </source>
</evidence>
<dbReference type="RefSeq" id="WP_359278112.1">
    <property type="nucleotide sequence ID" value="NZ_JBEZNA010000122.1"/>
</dbReference>
<feature type="non-terminal residue" evidence="13">
    <location>
        <position position="3279"/>
    </location>
</feature>
<dbReference type="CDD" id="cd00833">
    <property type="entry name" value="PKS"/>
    <property type="match status" value="2"/>
</dbReference>
<dbReference type="PROSITE" id="PS50075">
    <property type="entry name" value="CARRIER"/>
    <property type="match status" value="2"/>
</dbReference>
<dbReference type="Gene3D" id="3.40.366.10">
    <property type="entry name" value="Malonyl-Coenzyme A Acyl Carrier Protein, domain 2"/>
    <property type="match status" value="2"/>
</dbReference>
<dbReference type="InterPro" id="IPR020841">
    <property type="entry name" value="PKS_Beta-ketoAc_synthase_dom"/>
</dbReference>
<evidence type="ECO:0000256" key="4">
    <source>
        <dbReference type="ARBA" id="ARBA00022553"/>
    </source>
</evidence>
<evidence type="ECO:0000256" key="8">
    <source>
        <dbReference type="ARBA" id="ARBA00023315"/>
    </source>
</evidence>
<feature type="domain" description="PKS/mFAS DH" evidence="12">
    <location>
        <begin position="2510"/>
        <end position="2786"/>
    </location>
</feature>
<dbReference type="Pfam" id="PF22953">
    <property type="entry name" value="SpnB_Rossmann"/>
    <property type="match status" value="1"/>
</dbReference>
<dbReference type="InterPro" id="IPR036736">
    <property type="entry name" value="ACP-like_sf"/>
</dbReference>
<evidence type="ECO:0000256" key="3">
    <source>
        <dbReference type="ARBA" id="ARBA00022450"/>
    </source>
</evidence>
<dbReference type="Gene3D" id="1.10.1200.10">
    <property type="entry name" value="ACP-like"/>
    <property type="match status" value="2"/>
</dbReference>
<dbReference type="CDD" id="cd08952">
    <property type="entry name" value="KR_1_SDR_x"/>
    <property type="match status" value="1"/>
</dbReference>
<dbReference type="InterPro" id="IPR015083">
    <property type="entry name" value="NorB/c/GfsB-D-like_docking"/>
</dbReference>
<dbReference type="InterPro" id="IPR057326">
    <property type="entry name" value="KR_dom"/>
</dbReference>
<comment type="cofactor">
    <cofactor evidence="1">
        <name>pantetheine 4'-phosphate</name>
        <dbReference type="ChEBI" id="CHEBI:47942"/>
    </cofactor>
</comment>
<dbReference type="PROSITE" id="PS00606">
    <property type="entry name" value="KS3_1"/>
    <property type="match status" value="2"/>
</dbReference>
<dbReference type="InterPro" id="IPR018201">
    <property type="entry name" value="Ketoacyl_synth_AS"/>
</dbReference>
<comment type="pathway">
    <text evidence="2">Antibiotic biosynthesis.</text>
</comment>
<keyword evidence="4" id="KW-0597">Phosphoprotein</keyword>
<sequence>MAASADKVLEALRASVKETERLRRENARITEAAREPVAIVGMSCRYPGGIADPEDLWRLVDEGRDAVGPFPTDRGWDVDGLYASSPAGSGAYEGGFVHDAAEFDAGFFGISPREALAMDPQQRLLLEAAWEAVERAGIAPTALRGTRTGVFAGAAVSGYESKLQNASEDVEGYFLTGTAGSVVSGRVAYTLGLEGPAVTVDTACSSSLVALHMAVQALRSGECDLALAGGVAVMAVPEAYAEFSKQGGLAVDGRCKSFAAAADGTGWAEGVGVLLVERLSDAVRNGHEVLAVVRGTAVNQDGASNGLTAPNGTAQQRVIHAALANAGLTTADVDAVEAHGTGTVLGDPIEAQAVVETYGQGRADGRPLWLGSLKSNIGHAQAASGVAGVIKMVMAVRHGVLPKTLHVDAPTPHVDWSAGAVELLAEARGWPETGAPRRAAVSSFGVSGTNAHVIVEQAPGTATGQDSGAAPEEAAASDAARAALAVHPWLVSGASAQGLAAQAQRLLDRLTEDPATPGSAAPAVAGALDVGFSLATGRAALDHRAVVLGEDRATLLDGLRALARGEEAAGTVRGLAVPGRLGVMFSGQGSQRAGMGRELYEAFPVYAEAFDAVCAELDRNLAGHVDRPVRDVVFAQEGSADAALLDRTVYTQAGLFAVETALYRLVASWGVIPDHLMGHSVGEITAAHVAGVLDLADAAALVAARGRLMQALPEGGAMVSVEATEEEVAAVLAGRPEVSVAAVNGPRSVVVSGAEAAVLEAAAAFEEQGRRIRRLRVSHAFHSPLMEPMLDAFRSVAEGLTFRSPRLSVVSNVTGRPLRAREIRDPGYWVRHVREAVRFEQGVRTLLDQGVTSFLELGPGGVLTSMAQDCAAGDGDGAGDAGAVSFVAALRKDRPGTAALTAAVAALHVHGVPVDWSAFYAGTGARRVALPTYAFQRQRYWPTPAAAQDAAEVLATFRNEARFWEAVEREDLTALADALGPVDVDPLAAALPALAAWRRRNRDLDVVDSLRYRVDWKPVAPATGPAARPLTGSWLVLTPARTAHGQLVSRVVDALGSRGATVTTVAVDAALDRSGLAALLTGHTGTEAPAGVLSLLALAEDDARDPFAAGNLPAGVAATVVLTQALQDTGSAAPLWIATRNAVSVGRSDSSPSPAQAPLWGLGRVIGLEQGECWGGLVDLPAELDGRAADRLAAALADGTEDQIALRSSGVFVRRLLHDPRTGGPSGSGAFTARGTALITGGTGALGAHTARWLARNGAERIVLTGRRGPDAPGAAELTAELQALGATAVVVACDVSDRTALAALLDSLRTDGGPPLRSVFHTAGIATDTALADVGLASFAAEIRAKATGAALLDDLLGDLDAELDAFVLFSSISSVWGSRGQAAYATGNAYLDALAVRRRSRGAAATSVSWGAWGGGGLADGREGERLARRGIRTMDPEHAVAALRHVLDHGDTHVAVADVHWDRFLPAFTAVRPRPLLSDLPEAVALASGTTGQDASPGADDARTRLRDQFAALSPADRSAHLVRRVSEAAAAVLGHGDTAEIRPDRAFRDLGFDSLTAVDLRNRLARELGIALPSTLVFDHPSPVALARFVESELLPAEAATASRSAAGVTGAADDEPIAIVGMACRYPGGVAGPDDLWRLVESGGDGITPFPTDRGWDLEALYDPDPQTPGTSYVRDGGFLHDATGFDAGFFGISPREALAMDPQQRLMLEASWEVFERAGIDAASVRGHRVGVFAGASASGYGADLSRAADSTGTEGHLLTGMATSVLSGRVAYVLGLEGPAITVDTACSSSLVALHLAVQALRSGECTMALAGGVALMATPTGFVEFSRQRGLAADGRCKSFSDEADGTGWSEGVGVLLVERLSDARRNGHQVLAVVRGSAVNQDGASNGLTAPNGPSQQRVIRAALAGAGLTGADVDAVEAHGTGTTLGDPIEAQALLATYGQERPEDGRPLWLGSIKSNIGHAAAASGVGGVIKMVMAMRHGVLPRTLNVGEPSSKVDWSAGAVELLTEAREWPETAERPRRAGVSSFGISGTNAHIILEAAEPEQEQEQEQETSGEPEVVLPVVPWVLSAKSPEALAGQAERLLPLATGEVSPVDVGWSLVSSRTQFDHRAVVFGEDREELLRAVAEGRSAAVGVVSGVVRGGRSAFLFSGQGSQRAGMGRELYAAFPVFADAFDAVCAELDKHLDRPVKELVFDAESELLDRTVYTQAGLFAVEVALFRLMEHWGVTPDYLLGHSIGELAAAHVAGVWSLEDAAALVAARGRLMQALPEGGAMVAVQATEDEILPLLTDNVSIAALNGPHSVVVSGDEDEVLAIAERFAKSKRLRVSHAFHSPRMEPMLEEFRTLLQTVTFHTPRIPVVSNLTGTVAGDELLTADYWVNHVRRAVRFADGIRHLDAQGVATYLELGPGGVLSAMAQETAGDATFVPALRKNRAEADAVVTALAELHTHGTAVDWTAYYAGTNAQRVDLPTYAFQHERFWPEPVQGWIGDVAGFGLRTAEHPLLGAEVLLADGDGLVLTSRLSLETHPWLADHAIFGTVLLPGTAFVELTLHAGDRLGCGTLDDLTLQAPLVLPERGGVSLQVVVGAAEDGGRRPVTVHSAPAGDDSDTWTLHASGFVAPTMEQHNTPLTEWPPRQAEPVSVDGMYDAMTELGYGYGPVFQGLRGVWKSGGEVFAEVALPQEAWAEAGRFGIHPALLDAALHAIGISGLPTGLDGPGLPFAWSGVQLTAVGSPVLRTRITTNNSGGGIALDLADATGAPLGRIDALTLRPVTPEQLDTPTHDSLFHLHWQHLTTTPSTAVDADVLDVPATDIDGDVPATVQTVVADVLARLQQWLASGEQDRRLVVVTRGAIATGETDQVTDLAAAAVWGLVRSAQSEHPDRIVLVDTDGSTEDLAALAGLDEPQLAIRAGEILVPRLARTTTPADTTLPTAEGAVLVTGAGGALGGLVARHLVTTHGVRDLVLVSRRPATALVEELRELGATVRWASCDVTDRDALAALIGELTASDGPGLSGVVHAAGVVDDGVLESLTPERLATVLRPKADAAWHLHQLTTHLDLAFFVLYSSAAGVLGSAGQANYAAANAFLDALATHRHTTGLPATSLAWGPWADSGMLQLAAADAEKMSRSGIAPFTHEQGLTLFDVGVVSGVPALAPVRLNLTAFRKAPDVPALLRGLIRTPSRRTAHTGSGHTSALAQRLLTLPTTERTRLLLDTVRAEIAAVLGHHTPDTIPAERPFTDLGFDSLTAVELRNRLNTVTGLRLPATLVFDHP</sequence>
<feature type="active site" description="Proton acceptor; for dehydratase activity" evidence="9">
    <location>
        <position position="2542"/>
    </location>
</feature>
<dbReference type="PANTHER" id="PTHR43775">
    <property type="entry name" value="FATTY ACID SYNTHASE"/>
    <property type="match status" value="1"/>
</dbReference>
<feature type="active site" description="Proton donor; for dehydratase activity" evidence="9">
    <location>
        <position position="2707"/>
    </location>
</feature>
<feature type="domain" description="Carrier" evidence="10">
    <location>
        <begin position="3214"/>
        <end position="3279"/>
    </location>
</feature>
<dbReference type="InterPro" id="IPR050091">
    <property type="entry name" value="PKS_NRPS_Biosynth_Enz"/>
</dbReference>
<dbReference type="SUPFAM" id="SSF47336">
    <property type="entry name" value="ACP-like"/>
    <property type="match status" value="2"/>
</dbReference>
<dbReference type="InterPro" id="IPR014030">
    <property type="entry name" value="Ketoacyl_synth_N"/>
</dbReference>
<dbReference type="SMART" id="SM00825">
    <property type="entry name" value="PKS_KS"/>
    <property type="match status" value="2"/>
</dbReference>
<dbReference type="Gene3D" id="3.40.47.10">
    <property type="match status" value="2"/>
</dbReference>
<accession>A0ABV3EZ27</accession>
<keyword evidence="8" id="KW-0012">Acyltransferase</keyword>
<dbReference type="InterPro" id="IPR016039">
    <property type="entry name" value="Thiolase-like"/>
</dbReference>
<dbReference type="Pfam" id="PF00698">
    <property type="entry name" value="Acyl_transf_1"/>
    <property type="match status" value="2"/>
</dbReference>
<feature type="region of interest" description="C-terminal hotdog fold" evidence="9">
    <location>
        <begin position="2646"/>
        <end position="2786"/>
    </location>
</feature>
<reference evidence="13 14" key="1">
    <citation type="submission" date="2024-06" db="EMBL/GenBank/DDBJ databases">
        <title>The Natural Products Discovery Center: Release of the First 8490 Sequenced Strains for Exploring Actinobacteria Biosynthetic Diversity.</title>
        <authorList>
            <person name="Kalkreuter E."/>
            <person name="Kautsar S.A."/>
            <person name="Yang D."/>
            <person name="Bader C.D."/>
            <person name="Teijaro C.N."/>
            <person name="Fluegel L."/>
            <person name="Davis C.M."/>
            <person name="Simpson J.R."/>
            <person name="Lauterbach L."/>
            <person name="Steele A.D."/>
            <person name="Gui C."/>
            <person name="Meng S."/>
            <person name="Li G."/>
            <person name="Viehrig K."/>
            <person name="Ye F."/>
            <person name="Su P."/>
            <person name="Kiefer A.F."/>
            <person name="Nichols A."/>
            <person name="Cepeda A.J."/>
            <person name="Yan W."/>
            <person name="Fan B."/>
            <person name="Jiang Y."/>
            <person name="Adhikari A."/>
            <person name="Zheng C.-J."/>
            <person name="Schuster L."/>
            <person name="Cowan T.M."/>
            <person name="Smanski M.J."/>
            <person name="Chevrette M.G."/>
            <person name="De Carvalho L.P.S."/>
            <person name="Shen B."/>
        </authorList>
    </citation>
    <scope>NUCLEOTIDE SEQUENCE [LARGE SCALE GENOMIC DNA]</scope>
    <source>
        <strain evidence="13 14">NPDC048117</strain>
    </source>
</reference>
<name>A0ABV3EZ27_9ACTN</name>
<dbReference type="SMART" id="SM00823">
    <property type="entry name" value="PKS_PP"/>
    <property type="match status" value="2"/>
</dbReference>
<dbReference type="SMART" id="SM01294">
    <property type="entry name" value="PKS_PP_betabranch"/>
    <property type="match status" value="1"/>
</dbReference>
<dbReference type="InterPro" id="IPR032821">
    <property type="entry name" value="PKS_assoc"/>
</dbReference>
<feature type="region of interest" description="N-terminal hotdog fold" evidence="9">
    <location>
        <begin position="2510"/>
        <end position="2634"/>
    </location>
</feature>
<keyword evidence="6" id="KW-0045">Antibiotic biosynthesis</keyword>
<dbReference type="InterPro" id="IPR020807">
    <property type="entry name" value="PKS_DH"/>
</dbReference>
<dbReference type="Pfam" id="PF21089">
    <property type="entry name" value="PKS_DH_N"/>
    <property type="match status" value="1"/>
</dbReference>
<dbReference type="Pfam" id="PF08990">
    <property type="entry name" value="Docking"/>
    <property type="match status" value="1"/>
</dbReference>
<dbReference type="PROSITE" id="PS00012">
    <property type="entry name" value="PHOSPHOPANTETHEINE"/>
    <property type="match status" value="2"/>
</dbReference>
<protein>
    <submittedName>
        <fullName evidence="13">Type I polyketide synthase</fullName>
    </submittedName>
</protein>
<dbReference type="InterPro" id="IPR049552">
    <property type="entry name" value="PKS_DH_N"/>
</dbReference>
<dbReference type="Pfam" id="PF02801">
    <property type="entry name" value="Ketoacyl-synt_C"/>
    <property type="match status" value="2"/>
</dbReference>
<dbReference type="InterPro" id="IPR006162">
    <property type="entry name" value="Ppantetheine_attach_site"/>
</dbReference>
<dbReference type="SMART" id="SM00827">
    <property type="entry name" value="PKS_AT"/>
    <property type="match status" value="2"/>
</dbReference>
<dbReference type="Pfam" id="PF14765">
    <property type="entry name" value="PS-DH"/>
    <property type="match status" value="1"/>
</dbReference>
<evidence type="ECO:0000256" key="2">
    <source>
        <dbReference type="ARBA" id="ARBA00004792"/>
    </source>
</evidence>
<evidence type="ECO:0000259" key="10">
    <source>
        <dbReference type="PROSITE" id="PS50075"/>
    </source>
</evidence>
<dbReference type="InterPro" id="IPR016035">
    <property type="entry name" value="Acyl_Trfase/lysoPLipase"/>
</dbReference>
<evidence type="ECO:0000256" key="5">
    <source>
        <dbReference type="ARBA" id="ARBA00022679"/>
    </source>
</evidence>
<dbReference type="PANTHER" id="PTHR43775:SF51">
    <property type="entry name" value="INACTIVE PHENOLPHTHIOCEROL SYNTHESIS POLYKETIDE SYNTHASE TYPE I PKS1-RELATED"/>
    <property type="match status" value="1"/>
</dbReference>
<dbReference type="InterPro" id="IPR016036">
    <property type="entry name" value="Malonyl_transacylase_ACP-bd"/>
</dbReference>
<gene>
    <name evidence="13" type="ORF">AB0D95_30065</name>
</gene>
<dbReference type="SMART" id="SM00822">
    <property type="entry name" value="PKS_KR"/>
    <property type="match status" value="2"/>
</dbReference>
<dbReference type="InterPro" id="IPR055123">
    <property type="entry name" value="SpnB-like_Rossmann"/>
</dbReference>
<dbReference type="InterPro" id="IPR036291">
    <property type="entry name" value="NAD(P)-bd_dom_sf"/>
</dbReference>
<dbReference type="Gene3D" id="6.10.140.1830">
    <property type="match status" value="1"/>
</dbReference>
<proteinExistence type="predicted"/>
<dbReference type="Pfam" id="PF16197">
    <property type="entry name" value="KAsynt_C_assoc"/>
    <property type="match status" value="2"/>
</dbReference>
<dbReference type="EMBL" id="JBEZNA010000122">
    <property type="protein sequence ID" value="MEU9581464.1"/>
    <property type="molecule type" value="Genomic_DNA"/>
</dbReference>
<dbReference type="InterPro" id="IPR020806">
    <property type="entry name" value="PKS_PP-bd"/>
</dbReference>
<evidence type="ECO:0000313" key="14">
    <source>
        <dbReference type="Proteomes" id="UP001551584"/>
    </source>
</evidence>
<evidence type="ECO:0000313" key="13">
    <source>
        <dbReference type="EMBL" id="MEU9581464.1"/>
    </source>
</evidence>
<dbReference type="Pfam" id="PF00550">
    <property type="entry name" value="PP-binding"/>
    <property type="match status" value="2"/>
</dbReference>
<feature type="domain" description="Carrier" evidence="10">
    <location>
        <begin position="1523"/>
        <end position="1598"/>
    </location>
</feature>
<dbReference type="CDD" id="cd08956">
    <property type="entry name" value="KR_3_FAS_SDR_x"/>
    <property type="match status" value="1"/>
</dbReference>
<dbReference type="InterPro" id="IPR042104">
    <property type="entry name" value="PKS_dehydratase_sf"/>
</dbReference>
<feature type="domain" description="Ketosynthase family 3 (KS3)" evidence="11">
    <location>
        <begin position="34"/>
        <end position="457"/>
    </location>
</feature>